<evidence type="ECO:0000256" key="5">
    <source>
        <dbReference type="ARBA" id="ARBA00022737"/>
    </source>
</evidence>
<dbReference type="CDD" id="cd16922">
    <property type="entry name" value="HATPase_EvgS-ArcB-TorS-like"/>
    <property type="match status" value="1"/>
</dbReference>
<dbReference type="AlphaFoldDB" id="A0A261XX89"/>
<dbReference type="Pfam" id="PF00672">
    <property type="entry name" value="HAMP"/>
    <property type="match status" value="3"/>
</dbReference>
<dbReference type="InterPro" id="IPR003594">
    <property type="entry name" value="HATPase_dom"/>
</dbReference>
<accession>A0A261XX89</accession>
<dbReference type="GO" id="GO:0005524">
    <property type="term" value="F:ATP binding"/>
    <property type="evidence" value="ECO:0007669"/>
    <property type="project" value="UniProtKB-KW"/>
</dbReference>
<dbReference type="SUPFAM" id="SSF47384">
    <property type="entry name" value="Homodimeric domain of signal transducing histidine kinase"/>
    <property type="match status" value="1"/>
</dbReference>
<name>A0A261XX89_9FUNG</name>
<dbReference type="InterPro" id="IPR036890">
    <property type="entry name" value="HATPase_C_sf"/>
</dbReference>
<dbReference type="Gene3D" id="3.30.565.10">
    <property type="entry name" value="Histidine kinase-like ATPase, C-terminal domain"/>
    <property type="match status" value="1"/>
</dbReference>
<dbReference type="OrthoDB" id="10266508at2759"/>
<dbReference type="PRINTS" id="PR00344">
    <property type="entry name" value="BCTRLSENSOR"/>
</dbReference>
<evidence type="ECO:0000313" key="14">
    <source>
        <dbReference type="EMBL" id="OZJ02986.1"/>
    </source>
</evidence>
<feature type="modified residue" description="4-aspartylphosphate" evidence="10">
    <location>
        <position position="819"/>
    </location>
</feature>
<dbReference type="InterPro" id="IPR005467">
    <property type="entry name" value="His_kinase_dom"/>
</dbReference>
<dbReference type="Gene3D" id="3.40.50.2300">
    <property type="match status" value="1"/>
</dbReference>
<keyword evidence="9" id="KW-0902">Two-component regulatory system</keyword>
<feature type="domain" description="Response regulatory" evidence="12">
    <location>
        <begin position="770"/>
        <end position="888"/>
    </location>
</feature>
<dbReference type="InterPro" id="IPR003660">
    <property type="entry name" value="HAMP_dom"/>
</dbReference>
<dbReference type="PANTHER" id="PTHR45339">
    <property type="entry name" value="HYBRID SIGNAL TRANSDUCTION HISTIDINE KINASE J"/>
    <property type="match status" value="1"/>
</dbReference>
<dbReference type="Pfam" id="PF00072">
    <property type="entry name" value="Response_reg"/>
    <property type="match status" value="1"/>
</dbReference>
<dbReference type="InterPro" id="IPR036097">
    <property type="entry name" value="HisK_dim/P_sf"/>
</dbReference>
<dbReference type="SUPFAM" id="SSF52172">
    <property type="entry name" value="CheY-like"/>
    <property type="match status" value="2"/>
</dbReference>
<evidence type="ECO:0000259" key="12">
    <source>
        <dbReference type="PROSITE" id="PS50110"/>
    </source>
</evidence>
<dbReference type="CDD" id="cd17546">
    <property type="entry name" value="REC_hyHK_CKI1_RcsC-like"/>
    <property type="match status" value="1"/>
</dbReference>
<evidence type="ECO:0000256" key="6">
    <source>
        <dbReference type="ARBA" id="ARBA00022741"/>
    </source>
</evidence>
<keyword evidence="3 10" id="KW-0597">Phosphoprotein</keyword>
<organism evidence="14 15">
    <name type="scientific">Bifiguratus adelaidae</name>
    <dbReference type="NCBI Taxonomy" id="1938954"/>
    <lineage>
        <taxon>Eukaryota</taxon>
        <taxon>Fungi</taxon>
        <taxon>Fungi incertae sedis</taxon>
        <taxon>Mucoromycota</taxon>
        <taxon>Mucoromycotina</taxon>
        <taxon>Endogonomycetes</taxon>
        <taxon>Endogonales</taxon>
        <taxon>Endogonales incertae sedis</taxon>
        <taxon>Bifiguratus</taxon>
    </lineage>
</organism>
<evidence type="ECO:0000256" key="10">
    <source>
        <dbReference type="PROSITE-ProRule" id="PRU00169"/>
    </source>
</evidence>
<dbReference type="Gene3D" id="1.10.287.130">
    <property type="match status" value="1"/>
</dbReference>
<evidence type="ECO:0000256" key="4">
    <source>
        <dbReference type="ARBA" id="ARBA00022679"/>
    </source>
</evidence>
<dbReference type="SMART" id="SM00304">
    <property type="entry name" value="HAMP"/>
    <property type="match status" value="4"/>
</dbReference>
<dbReference type="GO" id="GO:0071474">
    <property type="term" value="P:cellular hyperosmotic response"/>
    <property type="evidence" value="ECO:0007669"/>
    <property type="project" value="TreeGrafter"/>
</dbReference>
<protein>
    <recommendedName>
        <fullName evidence="2">histidine kinase</fullName>
        <ecNumber evidence="2">2.7.13.3</ecNumber>
    </recommendedName>
</protein>
<gene>
    <name evidence="14" type="ORF">BZG36_03150</name>
</gene>
<dbReference type="PANTHER" id="PTHR45339:SF1">
    <property type="entry name" value="HYBRID SIGNAL TRANSDUCTION HISTIDINE KINASE J"/>
    <property type="match status" value="1"/>
</dbReference>
<dbReference type="SMART" id="SM00448">
    <property type="entry name" value="REC"/>
    <property type="match status" value="1"/>
</dbReference>
<dbReference type="SUPFAM" id="SSF55874">
    <property type="entry name" value="ATPase domain of HSP90 chaperone/DNA topoisomerase II/histidine kinase"/>
    <property type="match status" value="1"/>
</dbReference>
<dbReference type="GO" id="GO:0016020">
    <property type="term" value="C:membrane"/>
    <property type="evidence" value="ECO:0007669"/>
    <property type="project" value="InterPro"/>
</dbReference>
<dbReference type="SMART" id="SM00387">
    <property type="entry name" value="HATPase_c"/>
    <property type="match status" value="1"/>
</dbReference>
<evidence type="ECO:0000256" key="8">
    <source>
        <dbReference type="ARBA" id="ARBA00022840"/>
    </source>
</evidence>
<dbReference type="FunFam" id="1.10.287.130:FF:000002">
    <property type="entry name" value="Two-component osmosensing histidine kinase"/>
    <property type="match status" value="1"/>
</dbReference>
<evidence type="ECO:0000256" key="7">
    <source>
        <dbReference type="ARBA" id="ARBA00022777"/>
    </source>
</evidence>
<dbReference type="InterPro" id="IPR003661">
    <property type="entry name" value="HisK_dim/P_dom"/>
</dbReference>
<keyword evidence="5" id="KW-0677">Repeat</keyword>
<evidence type="ECO:0000256" key="2">
    <source>
        <dbReference type="ARBA" id="ARBA00012438"/>
    </source>
</evidence>
<dbReference type="InterPro" id="IPR001789">
    <property type="entry name" value="Sig_transdc_resp-reg_receiver"/>
</dbReference>
<keyword evidence="4" id="KW-0808">Transferase</keyword>
<dbReference type="Pfam" id="PF00512">
    <property type="entry name" value="HisKA"/>
    <property type="match status" value="1"/>
</dbReference>
<dbReference type="PROSITE" id="PS50109">
    <property type="entry name" value="HIS_KIN"/>
    <property type="match status" value="1"/>
</dbReference>
<feature type="non-terminal residue" evidence="14">
    <location>
        <position position="1"/>
    </location>
</feature>
<evidence type="ECO:0000256" key="1">
    <source>
        <dbReference type="ARBA" id="ARBA00000085"/>
    </source>
</evidence>
<feature type="domain" description="HAMP" evidence="13">
    <location>
        <begin position="52"/>
        <end position="104"/>
    </location>
</feature>
<dbReference type="GO" id="GO:0000155">
    <property type="term" value="F:phosphorelay sensor kinase activity"/>
    <property type="evidence" value="ECO:0007669"/>
    <property type="project" value="InterPro"/>
</dbReference>
<keyword evidence="6" id="KW-0547">Nucleotide-binding</keyword>
<evidence type="ECO:0000259" key="13">
    <source>
        <dbReference type="PROSITE" id="PS50885"/>
    </source>
</evidence>
<dbReference type="CDD" id="cd06225">
    <property type="entry name" value="HAMP"/>
    <property type="match status" value="3"/>
</dbReference>
<dbReference type="PROSITE" id="PS50110">
    <property type="entry name" value="RESPONSE_REGULATORY"/>
    <property type="match status" value="1"/>
</dbReference>
<keyword evidence="7" id="KW-0418">Kinase</keyword>
<feature type="domain" description="HAMP" evidence="13">
    <location>
        <begin position="144"/>
        <end position="196"/>
    </location>
</feature>
<sequence>NDMVDQLTLFAAEVTRVAREVGTEGKLGGQAVVKDVGGTWKDLTDNVNTMADNLTRQVREIADVSKAVARGDLTKKVNVEVRGEILELKLTLNTMVEQLSTFATEVSRVALDVGTEGKLGGQAVVKGVDGTWKDLTDNVNMMAGNLTSQVRSIADVTTAVARGDLSRKIDVNVKGEILQLKETVNSMVDQLRIFSTEVTRVAREVGTEGKLGGQAYVKDVGGVWKDLTHNVNLMASNLTAQVRDIAMVCTAVANGDLCRKVTVDVSGEMLELKGTINTMVDQLLTFAAEVTRVAREVGTEGKLGVQAEVNGVEGTWGEITYNVNTMASNLTSQVRAFAQISAAATDGDFSRFITVEASGEMDSLKTKINQMIYTLRDAIQKNTQAREAAELANRSKSEFLANMSHEIRTPMNGIIGMTTLTLESTDLTRQQRENLSIVSTLANNLLAIIDDILDISKIEAGRMRVEALPFSLRSEVFGHLKSLAVRAKQKHLDLIYTMDNTISDQVVGDTLRIRQIITNLVGNAIKFTQQGRIVLSAQLAESTRDSVKLQFCVADTGIGIQEANLNIIFDTFCQADGSTTRKYGGTGLGLSISKHMVQLMGGDLWVTSVYGEGSQFYFTLELARGELKPEQVSKLMSKYSGSKVAYIASLDDSAGVARQMEALQLVPTLSHSVEDAVRDVNENNRNFDVIVVDTLEAASLTRHVSQLRQLPIVLLSPTSIEINMNQCIEFHIRSYANTPIDNADLCNALLPALAGQDTSVPEGIEPPSLRILMAEDNIVNQKLATKILEKAGHKVCLAQNGAEAVEAFKQHKFDMILMDVQMPIMGGFEATQTIRQLEAGTGERIPIIALTAHAMIGDREKCLASGMDEYVTKPLRFPELSAAIQKFAPKPPNDLNTHLTGQAPAI</sequence>
<comment type="catalytic activity">
    <reaction evidence="1">
        <text>ATP + protein L-histidine = ADP + protein N-phospho-L-histidine.</text>
        <dbReference type="EC" id="2.7.13.3"/>
    </reaction>
</comment>
<dbReference type="FunFam" id="3.30.565.10:FF:000010">
    <property type="entry name" value="Sensor histidine kinase RcsC"/>
    <property type="match status" value="1"/>
</dbReference>
<dbReference type="EMBL" id="MVBO01000112">
    <property type="protein sequence ID" value="OZJ02986.1"/>
    <property type="molecule type" value="Genomic_DNA"/>
</dbReference>
<comment type="caution">
    <text evidence="14">The sequence shown here is derived from an EMBL/GenBank/DDBJ whole genome shotgun (WGS) entry which is preliminary data.</text>
</comment>
<dbReference type="CDD" id="cd00082">
    <property type="entry name" value="HisKA"/>
    <property type="match status" value="1"/>
</dbReference>
<feature type="domain" description="HAMP" evidence="13">
    <location>
        <begin position="328"/>
        <end position="380"/>
    </location>
</feature>
<proteinExistence type="predicted"/>
<dbReference type="SUPFAM" id="SSF58104">
    <property type="entry name" value="Methyl-accepting chemotaxis protein (MCP) signaling domain"/>
    <property type="match status" value="1"/>
</dbReference>
<dbReference type="Proteomes" id="UP000242875">
    <property type="component" value="Unassembled WGS sequence"/>
</dbReference>
<evidence type="ECO:0000256" key="3">
    <source>
        <dbReference type="ARBA" id="ARBA00022553"/>
    </source>
</evidence>
<reference evidence="14 15" key="1">
    <citation type="journal article" date="2017" name="Mycologia">
        <title>Bifiguratus adelaidae, gen. et sp. nov., a new member of Mucoromycotina in endophytic and soil-dwelling habitats.</title>
        <authorList>
            <person name="Torres-Cruz T.J."/>
            <person name="Billingsley Tobias T.L."/>
            <person name="Almatruk M."/>
            <person name="Hesse C."/>
            <person name="Kuske C.R."/>
            <person name="Desiro A."/>
            <person name="Benucci G.M."/>
            <person name="Bonito G."/>
            <person name="Stajich J.E."/>
            <person name="Dunlap C."/>
            <person name="Arnold A.E."/>
            <person name="Porras-Alfaro A."/>
        </authorList>
    </citation>
    <scope>NUCLEOTIDE SEQUENCE [LARGE SCALE GENOMIC DNA]</scope>
    <source>
        <strain evidence="14 15">AZ0501</strain>
    </source>
</reference>
<feature type="domain" description="HAMP" evidence="13">
    <location>
        <begin position="236"/>
        <end position="288"/>
    </location>
</feature>
<dbReference type="PROSITE" id="PS50885">
    <property type="entry name" value="HAMP"/>
    <property type="match status" value="4"/>
</dbReference>
<keyword evidence="15" id="KW-1185">Reference proteome</keyword>
<evidence type="ECO:0000256" key="9">
    <source>
        <dbReference type="ARBA" id="ARBA00023012"/>
    </source>
</evidence>
<dbReference type="Gene3D" id="1.20.120.1530">
    <property type="match status" value="3"/>
</dbReference>
<feature type="domain" description="Histidine kinase" evidence="11">
    <location>
        <begin position="402"/>
        <end position="624"/>
    </location>
</feature>
<evidence type="ECO:0000313" key="15">
    <source>
        <dbReference type="Proteomes" id="UP000242875"/>
    </source>
</evidence>
<evidence type="ECO:0000259" key="11">
    <source>
        <dbReference type="PROSITE" id="PS50109"/>
    </source>
</evidence>
<dbReference type="SMART" id="SM00388">
    <property type="entry name" value="HisKA"/>
    <property type="match status" value="1"/>
</dbReference>
<dbReference type="EC" id="2.7.13.3" evidence="2"/>
<dbReference type="FunFam" id="1.20.120.1530:FF:000002">
    <property type="entry name" value="Two-component osmosensing histidine kinase"/>
    <property type="match status" value="2"/>
</dbReference>
<dbReference type="InterPro" id="IPR011006">
    <property type="entry name" value="CheY-like_superfamily"/>
</dbReference>
<keyword evidence="8" id="KW-0067">ATP-binding</keyword>
<dbReference type="InterPro" id="IPR004358">
    <property type="entry name" value="Sig_transdc_His_kin-like_C"/>
</dbReference>
<dbReference type="Pfam" id="PF02518">
    <property type="entry name" value="HATPase_c"/>
    <property type="match status" value="1"/>
</dbReference>